<evidence type="ECO:0000313" key="1">
    <source>
        <dbReference type="EMBL" id="MBC2843955.1"/>
    </source>
</evidence>
<gene>
    <name evidence="1" type="ORF">H7F21_02540</name>
</gene>
<comment type="caution">
    <text evidence="1">The sequence shown here is derived from an EMBL/GenBank/DDBJ whole genome shotgun (WGS) entry which is preliminary data.</text>
</comment>
<dbReference type="EMBL" id="JACLCP010000001">
    <property type="protein sequence ID" value="MBC2843955.1"/>
    <property type="molecule type" value="Genomic_DNA"/>
</dbReference>
<accession>A0A842IMS3</accession>
<organism evidence="1 2">
    <name type="scientific">Winogradskyella flava</name>
    <dbReference type="NCBI Taxonomy" id="1884876"/>
    <lineage>
        <taxon>Bacteria</taxon>
        <taxon>Pseudomonadati</taxon>
        <taxon>Bacteroidota</taxon>
        <taxon>Flavobacteriia</taxon>
        <taxon>Flavobacteriales</taxon>
        <taxon>Flavobacteriaceae</taxon>
        <taxon>Winogradskyella</taxon>
    </lineage>
</organism>
<reference evidence="1" key="1">
    <citation type="submission" date="2020-08" db="EMBL/GenBank/DDBJ databases">
        <title>Winogradskyella ouciana sp. nov., isolated from the hadal seawater of the Mariana Trench.</title>
        <authorList>
            <person name="He X."/>
        </authorList>
    </citation>
    <scope>NUCLEOTIDE SEQUENCE [LARGE SCALE GENOMIC DNA]</scope>
    <source>
        <strain evidence="1">KCTC 52348</strain>
    </source>
</reference>
<dbReference type="Pfam" id="PF17963">
    <property type="entry name" value="Big_9"/>
    <property type="match status" value="1"/>
</dbReference>
<dbReference type="AlphaFoldDB" id="A0A842IMS3"/>
<sequence>MLALSCGTDDGTTPLNIDTNPDTVVLSQNTEVEIFIFQNDENIPRSGELTLSEASNGTVLVNDFNNTPNNPSDDIVIYSAKPNLTGQDTFQYTICDNSGNCKTENVSVTITSSSIINLNLDRVPYQTLSEYNFFQGAIKDLSPNFGVLPYALNSKLFTDYAKKKRFVWMPNNTSSTYINDDVPLEFPIGTILIKNFYYENVIPNNQTQILETRLMIRKTDGWIFANYVWNNAQNEATLDMDGSFVNLEWEENGTINSVNYRIPAGPECHTCHKVTETPKPIGPKPRNLNLEYSYNDGLANQLDRLIDQGYLENSLPVSISRLPDYDDTSEPLDKRVRAYLDVNCAHCHSDGTHCDYRPMRLDYTSTQDFGNMGVCIEPDTDLGEGLGNIIEPGDARNSVLHFRLNSVEQSYRMPLMGRTLRHNEGVDLIEQWINNLNIDCN</sequence>
<name>A0A842IMS3_9FLAO</name>
<keyword evidence="2" id="KW-1185">Reference proteome</keyword>
<proteinExistence type="predicted"/>
<dbReference type="Proteomes" id="UP000533900">
    <property type="component" value="Unassembled WGS sequence"/>
</dbReference>
<evidence type="ECO:0000313" key="2">
    <source>
        <dbReference type="Proteomes" id="UP000533900"/>
    </source>
</evidence>
<protein>
    <submittedName>
        <fullName evidence="1">Uncharacterized protein</fullName>
    </submittedName>
</protein>
<dbReference type="Gene3D" id="2.60.40.3440">
    <property type="match status" value="1"/>
</dbReference>